<feature type="region of interest" description="Disordered" evidence="2">
    <location>
        <begin position="420"/>
        <end position="448"/>
    </location>
</feature>
<dbReference type="Proteomes" id="UP000023152">
    <property type="component" value="Unassembled WGS sequence"/>
</dbReference>
<organism evidence="3 4">
    <name type="scientific">Reticulomyxa filosa</name>
    <dbReference type="NCBI Taxonomy" id="46433"/>
    <lineage>
        <taxon>Eukaryota</taxon>
        <taxon>Sar</taxon>
        <taxon>Rhizaria</taxon>
        <taxon>Retaria</taxon>
        <taxon>Foraminifera</taxon>
        <taxon>Monothalamids</taxon>
        <taxon>Reticulomyxidae</taxon>
        <taxon>Reticulomyxa</taxon>
    </lineage>
</organism>
<feature type="compositionally biased region" description="Polar residues" evidence="2">
    <location>
        <begin position="541"/>
        <end position="559"/>
    </location>
</feature>
<keyword evidence="4" id="KW-1185">Reference proteome</keyword>
<feature type="region of interest" description="Disordered" evidence="2">
    <location>
        <begin position="53"/>
        <end position="72"/>
    </location>
</feature>
<feature type="region of interest" description="Disordered" evidence="2">
    <location>
        <begin position="361"/>
        <end position="405"/>
    </location>
</feature>
<evidence type="ECO:0000256" key="2">
    <source>
        <dbReference type="SAM" id="MobiDB-lite"/>
    </source>
</evidence>
<evidence type="ECO:0000313" key="3">
    <source>
        <dbReference type="EMBL" id="ETO30495.1"/>
    </source>
</evidence>
<feature type="compositionally biased region" description="Basic and acidic residues" evidence="2">
    <location>
        <begin position="508"/>
        <end position="521"/>
    </location>
</feature>
<comment type="caution">
    <text evidence="3">The sequence shown here is derived from an EMBL/GenBank/DDBJ whole genome shotgun (WGS) entry which is preliminary data.</text>
</comment>
<gene>
    <name evidence="3" type="ORF">RFI_06626</name>
</gene>
<feature type="coiled-coil region" evidence="1">
    <location>
        <begin position="209"/>
        <end position="254"/>
    </location>
</feature>
<dbReference type="AlphaFoldDB" id="X6NW20"/>
<proteinExistence type="predicted"/>
<sequence>MKEIEEREKMIKEMTEETQQKDKEHERQIQEHLKQQENYQHEMLQMQSTIRDSFQPLNGTGGNEKRSTDFTSNSKLFQPSIVSIERESNGKANKAESRGQSSSLGVPYQEQHALAEQLVEAKERITKLEAELLQYKSDIYSSPVVKSLKEQKKKLEERIIAIRSEKAKIIPQFMLDKEIYLQEIAALRRQLHNAHCINKWKVLLFRKKIDDLRNDLGRANRRMEQAHYNKGALQSQMSNVRQIAEERLNQLDNEYFDEHQDSRFEDPHGWTLAVQEKDLHTLPANLQKIIEDLTIRLMAKHNEVIRLRAQLQKRSNLASLEVIQNTRSDAPVNDSLFENMALETAATVRAFIPLIQAKTEEARASQDAEEEHEQEYEDGEESEKKTKDNELNTQTSFPQIPSPAVVRNDNLKKKQLWSDGDVSAFSPVPPMSPISDIKSPNSIKSPLNTDIDIGVQAEYLTKMASLSAEKSDGVETKIVKEVSKKSRGTGVSRLMEAFSDTDSDNEKEEEKDQTDSKEKSLSVKKTQNDASASMPAHDQPDNPTASKNAPKSRVSINPRTSVKTQVPLTKFGCLFFLNNRKNSRVSIHAAMSIWEIMKEIRDVMPLPEQLSELEGKLVIQHSGRDVFVFHFTFDIAEMDRVSISTDDFDKSLWELFITHSIFQLLHFNVVYADTLNEQDQETQDIKKREKKPSWFPKLFQPKT</sequence>
<reference evidence="3 4" key="1">
    <citation type="journal article" date="2013" name="Curr. Biol.">
        <title>The Genome of the Foraminiferan Reticulomyxa filosa.</title>
        <authorList>
            <person name="Glockner G."/>
            <person name="Hulsmann N."/>
            <person name="Schleicher M."/>
            <person name="Noegel A.A."/>
            <person name="Eichinger L."/>
            <person name="Gallinger C."/>
            <person name="Pawlowski J."/>
            <person name="Sierra R."/>
            <person name="Euteneuer U."/>
            <person name="Pillet L."/>
            <person name="Moustafa A."/>
            <person name="Platzer M."/>
            <person name="Groth M."/>
            <person name="Szafranski K."/>
            <person name="Schliwa M."/>
        </authorList>
    </citation>
    <scope>NUCLEOTIDE SEQUENCE [LARGE SCALE GENOMIC DNA]</scope>
</reference>
<evidence type="ECO:0000256" key="1">
    <source>
        <dbReference type="SAM" id="Coils"/>
    </source>
</evidence>
<name>X6NW20_RETFI</name>
<keyword evidence="1" id="KW-0175">Coiled coil</keyword>
<feature type="region of interest" description="Disordered" evidence="2">
    <location>
        <begin position="1"/>
        <end position="28"/>
    </location>
</feature>
<feature type="region of interest" description="Disordered" evidence="2">
    <location>
        <begin position="484"/>
        <end position="559"/>
    </location>
</feature>
<feature type="coiled-coil region" evidence="1">
    <location>
        <begin position="111"/>
        <end position="165"/>
    </location>
</feature>
<evidence type="ECO:0000313" key="4">
    <source>
        <dbReference type="Proteomes" id="UP000023152"/>
    </source>
</evidence>
<accession>X6NW20</accession>
<feature type="compositionally biased region" description="Polar residues" evidence="2">
    <location>
        <begin position="438"/>
        <end position="448"/>
    </location>
</feature>
<feature type="compositionally biased region" description="Basic and acidic residues" evidence="2">
    <location>
        <begin position="84"/>
        <end position="97"/>
    </location>
</feature>
<dbReference type="EMBL" id="ASPP01005448">
    <property type="protein sequence ID" value="ETO30495.1"/>
    <property type="molecule type" value="Genomic_DNA"/>
</dbReference>
<protein>
    <submittedName>
        <fullName evidence="3">Kinesin motor domain containing protein</fullName>
    </submittedName>
</protein>
<feature type="region of interest" description="Disordered" evidence="2">
    <location>
        <begin position="681"/>
        <end position="703"/>
    </location>
</feature>
<feature type="region of interest" description="Disordered" evidence="2">
    <location>
        <begin position="77"/>
        <end position="105"/>
    </location>
</feature>
<feature type="compositionally biased region" description="Acidic residues" evidence="2">
    <location>
        <begin position="367"/>
        <end position="381"/>
    </location>
</feature>